<protein>
    <submittedName>
        <fullName evidence="2">Uncharacterized protein</fullName>
    </submittedName>
</protein>
<proteinExistence type="predicted"/>
<feature type="chain" id="PRO_5003854545" evidence="1">
    <location>
        <begin position="19"/>
        <end position="74"/>
    </location>
</feature>
<keyword evidence="1" id="KW-0732">Signal</keyword>
<dbReference type="Proteomes" id="UP000006753">
    <property type="component" value="Unassembled WGS sequence"/>
</dbReference>
<reference evidence="2 3" key="1">
    <citation type="journal article" date="2012" name="BMC Genomics">
        <title>Sequencing the genome of Marssonina brunnea reveals fungus-poplar co-evolution.</title>
        <authorList>
            <person name="Zhu S."/>
            <person name="Cao Y.-Z."/>
            <person name="Jiang C."/>
            <person name="Tan B.-Y."/>
            <person name="Wang Z."/>
            <person name="Feng S."/>
            <person name="Zhang L."/>
            <person name="Su X.-H."/>
            <person name="Brejova B."/>
            <person name="Vinar T."/>
            <person name="Xu M."/>
            <person name="Wang M.-X."/>
            <person name="Zhang S.-G."/>
            <person name="Huang M.-R."/>
            <person name="Wu R."/>
            <person name="Zhou Y."/>
        </authorList>
    </citation>
    <scope>NUCLEOTIDE SEQUENCE [LARGE SCALE GENOMIC DNA]</scope>
    <source>
        <strain evidence="2 3">MB_m1</strain>
    </source>
</reference>
<dbReference type="EMBL" id="JH921431">
    <property type="protein sequence ID" value="EKD19045.1"/>
    <property type="molecule type" value="Genomic_DNA"/>
</dbReference>
<evidence type="ECO:0000313" key="2">
    <source>
        <dbReference type="EMBL" id="EKD19045.1"/>
    </source>
</evidence>
<dbReference type="InParanoid" id="K1WMX1"/>
<evidence type="ECO:0000313" key="3">
    <source>
        <dbReference type="Proteomes" id="UP000006753"/>
    </source>
</evidence>
<dbReference type="RefSeq" id="XP_007290171.1">
    <property type="nucleotide sequence ID" value="XM_007290109.1"/>
</dbReference>
<name>K1WMX1_MARBU</name>
<evidence type="ECO:0000256" key="1">
    <source>
        <dbReference type="SAM" id="SignalP"/>
    </source>
</evidence>
<keyword evidence="3" id="KW-1185">Reference proteome</keyword>
<gene>
    <name evidence="2" type="ORF">MBM_02282</name>
</gene>
<dbReference type="AlphaFoldDB" id="K1WMX1"/>
<feature type="signal peptide" evidence="1">
    <location>
        <begin position="1"/>
        <end position="18"/>
    </location>
</feature>
<dbReference type="KEGG" id="mbe:MBM_02282"/>
<dbReference type="HOGENOM" id="CLU_195458_0_0_1"/>
<accession>K1WMX1</accession>
<organism evidence="2 3">
    <name type="scientific">Marssonina brunnea f. sp. multigermtubi (strain MB_m1)</name>
    <name type="common">Marssonina leaf spot fungus</name>
    <dbReference type="NCBI Taxonomy" id="1072389"/>
    <lineage>
        <taxon>Eukaryota</taxon>
        <taxon>Fungi</taxon>
        <taxon>Dikarya</taxon>
        <taxon>Ascomycota</taxon>
        <taxon>Pezizomycotina</taxon>
        <taxon>Leotiomycetes</taxon>
        <taxon>Helotiales</taxon>
        <taxon>Drepanopezizaceae</taxon>
        <taxon>Drepanopeziza</taxon>
    </lineage>
</organism>
<dbReference type="GeneID" id="18758217"/>
<sequence>MVSVKSLIMALFISAVSAQGQSCTCGDSSTTQALCGTISTASFNSVAGRCNLPTINAANTFRQNCKATATCLAA</sequence>